<dbReference type="RefSeq" id="WP_095412935.1">
    <property type="nucleotide sequence ID" value="NZ_NQMX01000056.1"/>
</dbReference>
<gene>
    <name evidence="1" type="ORF">DF015_12405</name>
</gene>
<name>A0AB74D9V3_9BURK</name>
<protein>
    <submittedName>
        <fullName evidence="1">Uncharacterized protein</fullName>
    </submittedName>
</protein>
<dbReference type="Proteomes" id="UP000273734">
    <property type="component" value="Unassembled WGS sequence"/>
</dbReference>
<proteinExistence type="predicted"/>
<comment type="caution">
    <text evidence="1">The sequence shown here is derived from an EMBL/GenBank/DDBJ whole genome shotgun (WGS) entry which is preliminary data.</text>
</comment>
<sequence>MNFLATAIAAPPTETDYLTLFNPIPQGDYVPGNVYESRGTSEPDIMKAVTVLERVAEQHTELATTSALFRGI</sequence>
<organism evidence="1 2">
    <name type="scientific">Burkholderia ubonensis</name>
    <dbReference type="NCBI Taxonomy" id="101571"/>
    <lineage>
        <taxon>Bacteria</taxon>
        <taxon>Pseudomonadati</taxon>
        <taxon>Pseudomonadota</taxon>
        <taxon>Betaproteobacteria</taxon>
        <taxon>Burkholderiales</taxon>
        <taxon>Burkholderiaceae</taxon>
        <taxon>Burkholderia</taxon>
        <taxon>Burkholderia cepacia complex</taxon>
    </lineage>
</organism>
<dbReference type="AlphaFoldDB" id="A0AB74D9V3"/>
<reference evidence="1 2" key="1">
    <citation type="submission" date="2018-08" db="EMBL/GenBank/DDBJ databases">
        <title>Comparative analysis of Burkholderia isolates from Puerto Rico.</title>
        <authorList>
            <person name="Hall C."/>
            <person name="Sahl J."/>
            <person name="Wagner D."/>
        </authorList>
    </citation>
    <scope>NUCLEOTIDE SEQUENCE [LARGE SCALE GENOMIC DNA]</scope>
    <source>
        <strain evidence="1 2">Bp8964</strain>
    </source>
</reference>
<accession>A0AB74D9V3</accession>
<evidence type="ECO:0000313" key="1">
    <source>
        <dbReference type="EMBL" id="RQP79201.1"/>
    </source>
</evidence>
<evidence type="ECO:0000313" key="2">
    <source>
        <dbReference type="Proteomes" id="UP000273734"/>
    </source>
</evidence>
<dbReference type="EMBL" id="QTNY01000007">
    <property type="protein sequence ID" value="RQP79201.1"/>
    <property type="molecule type" value="Genomic_DNA"/>
</dbReference>